<dbReference type="EMBL" id="JABSWW010000001">
    <property type="protein sequence ID" value="NRT87884.1"/>
    <property type="molecule type" value="Genomic_DNA"/>
</dbReference>
<comment type="caution">
    <text evidence="1">The sequence shown here is derived from an EMBL/GenBank/DDBJ whole genome shotgun (WGS) entry which is preliminary data.</text>
</comment>
<dbReference type="Proteomes" id="UP001193748">
    <property type="component" value="Unassembled WGS sequence"/>
</dbReference>
<gene>
    <name evidence="1" type="ORF">B0H41_001563</name>
</gene>
<evidence type="ECO:0000313" key="2">
    <source>
        <dbReference type="Proteomes" id="UP001193748"/>
    </source>
</evidence>
<dbReference type="RefSeq" id="WP_278045904.1">
    <property type="nucleotide sequence ID" value="NZ_JABFUE010000001.1"/>
</dbReference>
<sequence>MEDHDLRLEDIENCEKCKYFNGYVYEDRRKISIKCRCGIR</sequence>
<accession>A0AAX0AZ56</accession>
<dbReference type="AlphaFoldDB" id="A0AAX0AZ56"/>
<protein>
    <submittedName>
        <fullName evidence="1">Uncharacterized protein</fullName>
    </submittedName>
</protein>
<proteinExistence type="predicted"/>
<reference evidence="1" key="1">
    <citation type="submission" date="2020-05" db="EMBL/GenBank/DDBJ databases">
        <authorList>
            <person name="Brown S."/>
            <person name="Huntemann M."/>
            <person name="Clum A."/>
            <person name="Spunde A."/>
            <person name="Palaniappan K."/>
            <person name="Ritter S."/>
            <person name="Mikhailova N."/>
            <person name="Chen I.-M."/>
            <person name="Stamatis D."/>
            <person name="Reddy T."/>
            <person name="O'Malley R."/>
            <person name="Daum C."/>
            <person name="Shapiro N."/>
            <person name="Ivanova N."/>
            <person name="Kyrpides N."/>
            <person name="Woyke T."/>
        </authorList>
    </citation>
    <scope>NUCLEOTIDE SEQUENCE</scope>
    <source>
        <strain evidence="1">DJ080</strain>
    </source>
</reference>
<name>A0AAX0AZ56_CLOBE</name>
<organism evidence="1 2">
    <name type="scientific">Clostridium beijerinckii</name>
    <name type="common">Clostridium MP</name>
    <dbReference type="NCBI Taxonomy" id="1520"/>
    <lineage>
        <taxon>Bacteria</taxon>
        <taxon>Bacillati</taxon>
        <taxon>Bacillota</taxon>
        <taxon>Clostridia</taxon>
        <taxon>Eubacteriales</taxon>
        <taxon>Clostridiaceae</taxon>
        <taxon>Clostridium</taxon>
    </lineage>
</organism>
<reference evidence="1" key="2">
    <citation type="journal article" date="2022" name="Nat. Biotechnol.">
        <title>Carbon-negative production of acetone and isopropanol by gas fermentation at industrial pilot scale.</title>
        <authorList>
            <person name="Liew F.E."/>
            <person name="Nogle R."/>
            <person name="Abdalla T."/>
            <person name="Rasor B.J."/>
            <person name="Canter C."/>
            <person name="Jensen R.O."/>
            <person name="Wang L."/>
            <person name="Strutz J."/>
            <person name="Chirania P."/>
            <person name="De Tissera S."/>
            <person name="Mueller A.P."/>
            <person name="Ruan Z."/>
            <person name="Gao A."/>
            <person name="Tran L."/>
            <person name="Engle N.L."/>
            <person name="Bromley J.C."/>
            <person name="Daniell J."/>
            <person name="Conrado R."/>
            <person name="Tschaplinski T.J."/>
            <person name="Giannone R.J."/>
            <person name="Hettich R.L."/>
            <person name="Karim A.S."/>
            <person name="Simpson S.D."/>
            <person name="Brown S.D."/>
            <person name="Leang C."/>
            <person name="Jewett M.C."/>
            <person name="Kopke M."/>
        </authorList>
    </citation>
    <scope>NUCLEOTIDE SEQUENCE</scope>
    <source>
        <strain evidence="1">DJ080</strain>
    </source>
</reference>
<evidence type="ECO:0000313" key="1">
    <source>
        <dbReference type="EMBL" id="NRT87884.1"/>
    </source>
</evidence>